<reference evidence="1 2" key="1">
    <citation type="submission" date="2024-01" db="EMBL/GenBank/DDBJ databases">
        <title>Complete genome of Cladobotryum mycophilum ATHUM6906.</title>
        <authorList>
            <person name="Christinaki A.C."/>
            <person name="Myridakis A.I."/>
            <person name="Kouvelis V.N."/>
        </authorList>
    </citation>
    <scope>NUCLEOTIDE SEQUENCE [LARGE SCALE GENOMIC DNA]</scope>
    <source>
        <strain evidence="1 2">ATHUM6906</strain>
    </source>
</reference>
<dbReference type="EMBL" id="JAVFKD010000004">
    <property type="protein sequence ID" value="KAK5996058.1"/>
    <property type="molecule type" value="Genomic_DNA"/>
</dbReference>
<protein>
    <submittedName>
        <fullName evidence="1">Uncharacterized protein</fullName>
    </submittedName>
</protein>
<gene>
    <name evidence="1" type="ORF">PT974_04485</name>
</gene>
<comment type="caution">
    <text evidence="1">The sequence shown here is derived from an EMBL/GenBank/DDBJ whole genome shotgun (WGS) entry which is preliminary data.</text>
</comment>
<accession>A0ABR0SV84</accession>
<evidence type="ECO:0000313" key="1">
    <source>
        <dbReference type="EMBL" id="KAK5996058.1"/>
    </source>
</evidence>
<name>A0ABR0SV84_9HYPO</name>
<evidence type="ECO:0000313" key="2">
    <source>
        <dbReference type="Proteomes" id="UP001338125"/>
    </source>
</evidence>
<organism evidence="1 2">
    <name type="scientific">Cladobotryum mycophilum</name>
    <dbReference type="NCBI Taxonomy" id="491253"/>
    <lineage>
        <taxon>Eukaryota</taxon>
        <taxon>Fungi</taxon>
        <taxon>Dikarya</taxon>
        <taxon>Ascomycota</taxon>
        <taxon>Pezizomycotina</taxon>
        <taxon>Sordariomycetes</taxon>
        <taxon>Hypocreomycetidae</taxon>
        <taxon>Hypocreales</taxon>
        <taxon>Hypocreaceae</taxon>
        <taxon>Cladobotryum</taxon>
    </lineage>
</organism>
<sequence>MDDFPVTHLIFFWISSANFNVVPAQHEGTPATISSSRGETVGFLGTLLSDYSPHARGSYEFIILGSRRVQGSEPVLLVIQIEWRHAVAHRLNYGEIKESDWEKETHQWKLIPLIPLT</sequence>
<keyword evidence="2" id="KW-1185">Reference proteome</keyword>
<proteinExistence type="predicted"/>
<dbReference type="Proteomes" id="UP001338125">
    <property type="component" value="Unassembled WGS sequence"/>
</dbReference>